<keyword evidence="3" id="KW-0808">Transferase</keyword>
<evidence type="ECO:0000256" key="4">
    <source>
        <dbReference type="ARBA" id="ARBA00023136"/>
    </source>
</evidence>
<dbReference type="PANTHER" id="PTHR46671:SF7">
    <property type="entry name" value="CORE-2_I-BRANCHING ENZYME"/>
    <property type="match status" value="1"/>
</dbReference>
<evidence type="ECO:0000256" key="5">
    <source>
        <dbReference type="ARBA" id="ARBA00023180"/>
    </source>
</evidence>
<gene>
    <name evidence="8" type="ORF">BXYJ_LOCUS13183</name>
</gene>
<feature type="signal peptide" evidence="7">
    <location>
        <begin position="1"/>
        <end position="21"/>
    </location>
</feature>
<protein>
    <submittedName>
        <fullName evidence="8">(pine wood nematode) hypothetical protein</fullName>
    </submittedName>
</protein>
<dbReference type="Pfam" id="PF02485">
    <property type="entry name" value="Branch"/>
    <property type="match status" value="1"/>
</dbReference>
<keyword evidence="9" id="KW-1185">Reference proteome</keyword>
<feature type="compositionally biased region" description="Low complexity" evidence="6">
    <location>
        <begin position="82"/>
        <end position="91"/>
    </location>
</feature>
<evidence type="ECO:0000256" key="2">
    <source>
        <dbReference type="ARBA" id="ARBA00022676"/>
    </source>
</evidence>
<dbReference type="EMBL" id="CAJFDI010000005">
    <property type="protein sequence ID" value="CAD5233092.1"/>
    <property type="molecule type" value="Genomic_DNA"/>
</dbReference>
<feature type="chain" id="PRO_5035385017" evidence="7">
    <location>
        <begin position="22"/>
        <end position="578"/>
    </location>
</feature>
<dbReference type="PRINTS" id="PR00334">
    <property type="entry name" value="KININOGEN"/>
</dbReference>
<organism evidence="8 9">
    <name type="scientific">Bursaphelenchus xylophilus</name>
    <name type="common">Pinewood nematode worm</name>
    <name type="synonym">Aphelenchoides xylophilus</name>
    <dbReference type="NCBI Taxonomy" id="6326"/>
    <lineage>
        <taxon>Eukaryota</taxon>
        <taxon>Metazoa</taxon>
        <taxon>Ecdysozoa</taxon>
        <taxon>Nematoda</taxon>
        <taxon>Chromadorea</taxon>
        <taxon>Rhabditida</taxon>
        <taxon>Tylenchina</taxon>
        <taxon>Tylenchomorpha</taxon>
        <taxon>Aphelenchoidea</taxon>
        <taxon>Aphelenchoididae</taxon>
        <taxon>Bursaphelenchus</taxon>
    </lineage>
</organism>
<dbReference type="Proteomes" id="UP000659654">
    <property type="component" value="Unassembled WGS sequence"/>
</dbReference>
<feature type="compositionally biased region" description="Basic and acidic residues" evidence="6">
    <location>
        <begin position="92"/>
        <end position="102"/>
    </location>
</feature>
<feature type="compositionally biased region" description="Basic and acidic residues" evidence="6">
    <location>
        <begin position="40"/>
        <end position="58"/>
    </location>
</feature>
<feature type="region of interest" description="Disordered" evidence="6">
    <location>
        <begin position="20"/>
        <end position="129"/>
    </location>
</feature>
<evidence type="ECO:0000256" key="3">
    <source>
        <dbReference type="ARBA" id="ARBA00022679"/>
    </source>
</evidence>
<keyword evidence="2" id="KW-0328">Glycosyltransferase</keyword>
<dbReference type="PANTHER" id="PTHR46671">
    <property type="entry name" value="PROTEIN CBG11221"/>
    <property type="match status" value="1"/>
</dbReference>
<dbReference type="SMR" id="A0A7I8X7I1"/>
<keyword evidence="5" id="KW-0325">Glycoprotein</keyword>
<dbReference type="AlphaFoldDB" id="A0A7I8X7I1"/>
<accession>A0A7I8X7I1</accession>
<proteinExistence type="predicted"/>
<dbReference type="InterPro" id="IPR002395">
    <property type="entry name" value="Kininogen"/>
</dbReference>
<comment type="caution">
    <text evidence="8">The sequence shown here is derived from an EMBL/GenBank/DDBJ whole genome shotgun (WGS) entry which is preliminary data.</text>
</comment>
<reference evidence="8" key="1">
    <citation type="submission" date="2020-09" db="EMBL/GenBank/DDBJ databases">
        <authorList>
            <person name="Kikuchi T."/>
        </authorList>
    </citation>
    <scope>NUCLEOTIDE SEQUENCE</scope>
    <source>
        <strain evidence="8">Ka4C1</strain>
    </source>
</reference>
<evidence type="ECO:0000313" key="8">
    <source>
        <dbReference type="EMBL" id="CAD5233092.1"/>
    </source>
</evidence>
<feature type="compositionally biased region" description="Basic and acidic residues" evidence="6">
    <location>
        <begin position="112"/>
        <end position="129"/>
    </location>
</feature>
<dbReference type="Proteomes" id="UP000582659">
    <property type="component" value="Unassembled WGS sequence"/>
</dbReference>
<evidence type="ECO:0000256" key="7">
    <source>
        <dbReference type="SAM" id="SignalP"/>
    </source>
</evidence>
<evidence type="ECO:0000256" key="6">
    <source>
        <dbReference type="SAM" id="MobiDB-lite"/>
    </source>
</evidence>
<evidence type="ECO:0000256" key="1">
    <source>
        <dbReference type="ARBA" id="ARBA00004606"/>
    </source>
</evidence>
<dbReference type="GO" id="GO:0016020">
    <property type="term" value="C:membrane"/>
    <property type="evidence" value="ECO:0007669"/>
    <property type="project" value="UniProtKB-SubCell"/>
</dbReference>
<sequence>MSPKTFIVLSLVIAFTAYGKSHHPSPSPHGSSGNHHGQNHGKEHDHGHAKAHDKEHGKSHGQSHQNSQGHEHPHDHGHDTNHAYGHQQSHQQGHEHPQDHGHNGYGHKGKSHGHDANDNGHHEGNENMHLDKDGNFINPQTQQVLKELSELHFVKPMETENVPCEHLLRPQIDKNPFAKKYRLTYKDPDFEEDLATDCESIWLRNNFYTKPLSREEEDFPLAFARNVYKDYRFIEMELSTTYAPQNLYCFGIDGKSDALFQLRMRNLSQCFNNVFLTEHRYTMDSKGHNTNLYHIECMKVLRETQKPYKYLFLLQNHDVSLHTNEELVHILTTFHGTNDISTVPTRPAKKIKWDFENMRVFKNIARNRQVHNNFEPKLVPTRGFVQSTLSKDAIDFILDELTLDVSIAWFSLYPKSKDEYLFSTINNNDNIGLPGGFTSKCTKNNGTTTGVTRYNIWQRNATLCESKLFRHGLCVFGLEDLIPKLGESPFFFANKMMPEKDFSAIACWHEILFNRTYHQRGLHRVQENYYWKLPTIRFRSDREMMGDKFDSDTFNCTAYDWEKIGTNIQPDGLRLIES</sequence>
<dbReference type="OrthoDB" id="2019572at2759"/>
<dbReference type="GO" id="GO:0016757">
    <property type="term" value="F:glycosyltransferase activity"/>
    <property type="evidence" value="ECO:0007669"/>
    <property type="project" value="UniProtKB-KW"/>
</dbReference>
<dbReference type="InterPro" id="IPR003406">
    <property type="entry name" value="Glyco_trans_14"/>
</dbReference>
<evidence type="ECO:0000313" key="9">
    <source>
        <dbReference type="Proteomes" id="UP000659654"/>
    </source>
</evidence>
<feature type="compositionally biased region" description="Basic and acidic residues" evidence="6">
    <location>
        <begin position="69"/>
        <end position="81"/>
    </location>
</feature>
<comment type="subcellular location">
    <subcellularLocation>
        <location evidence="1">Membrane</location>
        <topology evidence="1">Single-pass type II membrane protein</topology>
    </subcellularLocation>
</comment>
<name>A0A7I8X7I1_BURXY</name>
<dbReference type="EMBL" id="CAJFCV020000005">
    <property type="protein sequence ID" value="CAG9126598.1"/>
    <property type="molecule type" value="Genomic_DNA"/>
</dbReference>
<keyword evidence="4" id="KW-0472">Membrane</keyword>
<keyword evidence="7" id="KW-0732">Signal</keyword>